<dbReference type="EMBL" id="DS999641">
    <property type="protein sequence ID" value="EFE71954.2"/>
    <property type="molecule type" value="Genomic_DNA"/>
</dbReference>
<evidence type="ECO:0000313" key="3">
    <source>
        <dbReference type="Proteomes" id="UP000003824"/>
    </source>
</evidence>
<evidence type="ECO:0000256" key="1">
    <source>
        <dbReference type="SAM" id="MobiDB-lite"/>
    </source>
</evidence>
<dbReference type="Proteomes" id="UP000003824">
    <property type="component" value="Unassembled WGS sequence"/>
</dbReference>
<sequence length="66" mass="7190">MQQSPRSPPYGCLPGSRCTIPVAHLMQLRRHDQRALCNGRGSPRPGGHTDEVDSSTGDGRKIMTCD</sequence>
<name>D6A8H1_STRV1</name>
<accession>D6A8H1</accession>
<feature type="region of interest" description="Disordered" evidence="1">
    <location>
        <begin position="33"/>
        <end position="66"/>
    </location>
</feature>
<organism evidence="2 3">
    <name type="scientific">Streptomyces viridosporus (strain ATCC 14672 / DSM 40746 / JCM 4963 / KCTC 9882 / NRRL B-12104 / FH 1290)</name>
    <name type="common">Streptomyces ghanaensis</name>
    <dbReference type="NCBI Taxonomy" id="566461"/>
    <lineage>
        <taxon>Bacteria</taxon>
        <taxon>Bacillati</taxon>
        <taxon>Actinomycetota</taxon>
        <taxon>Actinomycetes</taxon>
        <taxon>Kitasatosporales</taxon>
        <taxon>Streptomycetaceae</taxon>
        <taxon>Streptomyces</taxon>
    </lineage>
</organism>
<reference evidence="3" key="1">
    <citation type="submission" date="2008-12" db="EMBL/GenBank/DDBJ databases">
        <title>Annotation of Streptomyces ghanaensis ATCC 14672.</title>
        <authorList>
            <consortium name="The Broad Institute Genome Sequencing Platform"/>
            <consortium name="Broad Institute Microbial Sequencing Center"/>
            <person name="Fischbach M."/>
            <person name="Ward D."/>
            <person name="Young S."/>
            <person name="Kodira C.D."/>
            <person name="Zeng Q."/>
            <person name="Koehrsen M."/>
            <person name="Godfrey P."/>
            <person name="Alvarado L."/>
            <person name="Berlin A.M."/>
            <person name="Borenstein D."/>
            <person name="Chen Z."/>
            <person name="Engels R."/>
            <person name="Freedman E."/>
            <person name="Gellesch M."/>
            <person name="Goldberg J."/>
            <person name="Griggs A."/>
            <person name="Gujja S."/>
            <person name="Heiman D.I."/>
            <person name="Hepburn T.A."/>
            <person name="Howarth C."/>
            <person name="Jen D."/>
            <person name="Larson L."/>
            <person name="Lewis B."/>
            <person name="Mehta T."/>
            <person name="Park D."/>
            <person name="Pearson M."/>
            <person name="Roberts A."/>
            <person name="Saif S."/>
            <person name="Shea T.D."/>
            <person name="Shenoy N."/>
            <person name="Sisk P."/>
            <person name="Stolte C."/>
            <person name="Sykes S.N."/>
            <person name="Walk T."/>
            <person name="White J."/>
            <person name="Yandava C."/>
            <person name="Straight P."/>
            <person name="Clardy J."/>
            <person name="Hung D."/>
            <person name="Kolter R."/>
            <person name="Mekalanos J."/>
            <person name="Walker S."/>
            <person name="Walsh C.T."/>
            <person name="Wieland B.L.C."/>
            <person name="Ilzarbe M."/>
            <person name="Galagan J."/>
            <person name="Nusbaum C."/>
            <person name="Birren B."/>
        </authorList>
    </citation>
    <scope>NUCLEOTIDE SEQUENCE [LARGE SCALE GENOMIC DNA]</scope>
    <source>
        <strain evidence="3">ATCC 14672 / DSM 40746 / JCM 4963 / KCTC 9882 / NRRL B-12104 / FH 1290</strain>
    </source>
</reference>
<evidence type="ECO:0000313" key="2">
    <source>
        <dbReference type="EMBL" id="EFE71954.2"/>
    </source>
</evidence>
<dbReference type="AlphaFoldDB" id="D6A8H1"/>
<gene>
    <name evidence="2" type="ORF">SSFG_07190</name>
</gene>
<protein>
    <submittedName>
        <fullName evidence="2">Predicted protein</fullName>
    </submittedName>
</protein>
<proteinExistence type="predicted"/>